<reference evidence="2" key="1">
    <citation type="submission" date="2022-05" db="EMBL/GenBank/DDBJ databases">
        <title>Description of a novel species of Leclercia; Leclercia tamurae and the Proposal for a Novel Genus Silvania gen. nov. Containing Two Novel Species Silvania hatchlandensis sp. nov. and Silvania confinis sp. nov. Isolated from the Rhizosphere of Oak.</title>
        <authorList>
            <person name="Maddock D.W."/>
            <person name="Brady C.L."/>
            <person name="Denman S."/>
            <person name="Arnold D."/>
        </authorList>
    </citation>
    <scope>NUCLEOTIDE SEQUENCE</scope>
    <source>
        <strain evidence="2">H4N4</strain>
    </source>
</reference>
<evidence type="ECO:0000313" key="2">
    <source>
        <dbReference type="EMBL" id="MCU6669273.1"/>
    </source>
</evidence>
<sequence>MAMNGTITTWFEDKGFGFIKDENGDNRYFHVIKVANPDLIKKDAAVTFEPTTNNKGLSAFAVKVVPESKYIFLDGERHKITAIKSYVVFSEEEPVDAPMDIDSGALTVKSLMGNIAPKASASPGEMRTLKKLAITTFQGKTFIFSEDDIDIDTTVKMLKNLK</sequence>
<name>A0A9J6QEB4_9ENTR</name>
<dbReference type="InterPro" id="IPR002059">
    <property type="entry name" value="CSP_DNA-bd"/>
</dbReference>
<dbReference type="InterPro" id="IPR012340">
    <property type="entry name" value="NA-bd_OB-fold"/>
</dbReference>
<dbReference type="AlphaFoldDB" id="A0A9J6QEB4"/>
<dbReference type="GO" id="GO:0003676">
    <property type="term" value="F:nucleic acid binding"/>
    <property type="evidence" value="ECO:0007669"/>
    <property type="project" value="InterPro"/>
</dbReference>
<organism evidence="2 3">
    <name type="scientific">Silvania confinis</name>
    <dbReference type="NCBI Taxonomy" id="2926470"/>
    <lineage>
        <taxon>Bacteria</taxon>
        <taxon>Pseudomonadati</taxon>
        <taxon>Pseudomonadota</taxon>
        <taxon>Gammaproteobacteria</taxon>
        <taxon>Enterobacterales</taxon>
        <taxon>Enterobacteriaceae</taxon>
        <taxon>Silvania</taxon>
    </lineage>
</organism>
<dbReference type="SUPFAM" id="SSF50249">
    <property type="entry name" value="Nucleic acid-binding proteins"/>
    <property type="match status" value="1"/>
</dbReference>
<proteinExistence type="predicted"/>
<evidence type="ECO:0000259" key="1">
    <source>
        <dbReference type="PROSITE" id="PS51857"/>
    </source>
</evidence>
<dbReference type="PROSITE" id="PS51857">
    <property type="entry name" value="CSD_2"/>
    <property type="match status" value="1"/>
</dbReference>
<keyword evidence="3" id="KW-1185">Reference proteome</keyword>
<gene>
    <name evidence="2" type="ORF">M8013_10985</name>
</gene>
<evidence type="ECO:0000313" key="3">
    <source>
        <dbReference type="Proteomes" id="UP001061282"/>
    </source>
</evidence>
<dbReference type="CDD" id="cd04458">
    <property type="entry name" value="CSP_CDS"/>
    <property type="match status" value="1"/>
</dbReference>
<dbReference type="Gene3D" id="2.40.50.140">
    <property type="entry name" value="Nucleic acid-binding proteins"/>
    <property type="match status" value="1"/>
</dbReference>
<comment type="caution">
    <text evidence="2">The sequence shown here is derived from an EMBL/GenBank/DDBJ whole genome shotgun (WGS) entry which is preliminary data.</text>
</comment>
<feature type="domain" description="CSD" evidence="1">
    <location>
        <begin position="2"/>
        <end position="64"/>
    </location>
</feature>
<accession>A0A9J6QEB4</accession>
<dbReference type="RefSeq" id="WP_271267839.1">
    <property type="nucleotide sequence ID" value="NZ_JAMGZJ010000074.1"/>
</dbReference>
<protein>
    <submittedName>
        <fullName evidence="2">Cold shock domain-containing protein</fullName>
    </submittedName>
</protein>
<dbReference type="Proteomes" id="UP001061282">
    <property type="component" value="Unassembled WGS sequence"/>
</dbReference>
<dbReference type="Pfam" id="PF00313">
    <property type="entry name" value="CSD"/>
    <property type="match status" value="1"/>
</dbReference>
<dbReference type="EMBL" id="JAMGZJ010000074">
    <property type="protein sequence ID" value="MCU6669273.1"/>
    <property type="molecule type" value="Genomic_DNA"/>
</dbReference>